<protein>
    <submittedName>
        <fullName evidence="2">Uncharacterized protein</fullName>
    </submittedName>
</protein>
<dbReference type="AlphaFoldDB" id="B5YNR3"/>
<dbReference type="eggNOG" id="ENOG502SCRD">
    <property type="taxonomic scope" value="Eukaryota"/>
</dbReference>
<name>B5YNR3_THAPS</name>
<reference evidence="2 3" key="2">
    <citation type="journal article" date="2008" name="Nature">
        <title>The Phaeodactylum genome reveals the evolutionary history of diatom genomes.</title>
        <authorList>
            <person name="Bowler C."/>
            <person name="Allen A.E."/>
            <person name="Badger J.H."/>
            <person name="Grimwood J."/>
            <person name="Jabbari K."/>
            <person name="Kuo A."/>
            <person name="Maheswari U."/>
            <person name="Martens C."/>
            <person name="Maumus F."/>
            <person name="Otillar R.P."/>
            <person name="Rayko E."/>
            <person name="Salamov A."/>
            <person name="Vandepoele K."/>
            <person name="Beszteri B."/>
            <person name="Gruber A."/>
            <person name="Heijde M."/>
            <person name="Katinka M."/>
            <person name="Mock T."/>
            <person name="Valentin K."/>
            <person name="Verret F."/>
            <person name="Berges J.A."/>
            <person name="Brownlee C."/>
            <person name="Cadoret J.P."/>
            <person name="Chiovitti A."/>
            <person name="Choi C.J."/>
            <person name="Coesel S."/>
            <person name="De Martino A."/>
            <person name="Detter J.C."/>
            <person name="Durkin C."/>
            <person name="Falciatore A."/>
            <person name="Fournet J."/>
            <person name="Haruta M."/>
            <person name="Huysman M.J."/>
            <person name="Jenkins B.D."/>
            <person name="Jiroutova K."/>
            <person name="Jorgensen R.E."/>
            <person name="Joubert Y."/>
            <person name="Kaplan A."/>
            <person name="Kroger N."/>
            <person name="Kroth P.G."/>
            <person name="La Roche J."/>
            <person name="Lindquist E."/>
            <person name="Lommer M."/>
            <person name="Martin-Jezequel V."/>
            <person name="Lopez P.J."/>
            <person name="Lucas S."/>
            <person name="Mangogna M."/>
            <person name="McGinnis K."/>
            <person name="Medlin L.K."/>
            <person name="Montsant A."/>
            <person name="Oudot-Le Secq M.P."/>
            <person name="Napoli C."/>
            <person name="Obornik M."/>
            <person name="Parker M.S."/>
            <person name="Petit J.L."/>
            <person name="Porcel B.M."/>
            <person name="Poulsen N."/>
            <person name="Robison M."/>
            <person name="Rychlewski L."/>
            <person name="Rynearson T.A."/>
            <person name="Schmutz J."/>
            <person name="Shapiro H."/>
            <person name="Siaut M."/>
            <person name="Stanley M."/>
            <person name="Sussman M.R."/>
            <person name="Taylor A.R."/>
            <person name="Vardi A."/>
            <person name="von Dassow P."/>
            <person name="Vyverman W."/>
            <person name="Willis A."/>
            <person name="Wyrwicz L.S."/>
            <person name="Rokhsar D.S."/>
            <person name="Weissenbach J."/>
            <person name="Armbrust E.V."/>
            <person name="Green B.R."/>
            <person name="Van de Peer Y."/>
            <person name="Grigoriev I.V."/>
        </authorList>
    </citation>
    <scope>NUCLEOTIDE SEQUENCE [LARGE SCALE GENOMIC DNA]</scope>
    <source>
        <strain evidence="2 3">CCMP1335</strain>
    </source>
</reference>
<gene>
    <name evidence="2" type="ORF">THAPS_23601</name>
</gene>
<proteinExistence type="predicted"/>
<dbReference type="PaxDb" id="35128-Thaps23601"/>
<dbReference type="InParanoid" id="B5YNR3"/>
<dbReference type="HOGENOM" id="CLU_370304_0_0_1"/>
<accession>B5YNR3</accession>
<dbReference type="RefSeq" id="XP_002295962.1">
    <property type="nucleotide sequence ID" value="XM_002295926.1"/>
</dbReference>
<dbReference type="KEGG" id="tps:THAPS_23601"/>
<organism evidence="2 3">
    <name type="scientific">Thalassiosira pseudonana</name>
    <name type="common">Marine diatom</name>
    <name type="synonym">Cyclotella nana</name>
    <dbReference type="NCBI Taxonomy" id="35128"/>
    <lineage>
        <taxon>Eukaryota</taxon>
        <taxon>Sar</taxon>
        <taxon>Stramenopiles</taxon>
        <taxon>Ochrophyta</taxon>
        <taxon>Bacillariophyta</taxon>
        <taxon>Coscinodiscophyceae</taxon>
        <taxon>Thalassiosirophycidae</taxon>
        <taxon>Thalassiosirales</taxon>
        <taxon>Thalassiosiraceae</taxon>
        <taxon>Thalassiosira</taxon>
    </lineage>
</organism>
<reference evidence="2 3" key="1">
    <citation type="journal article" date="2004" name="Science">
        <title>The genome of the diatom Thalassiosira pseudonana: ecology, evolution, and metabolism.</title>
        <authorList>
            <person name="Armbrust E.V."/>
            <person name="Berges J.A."/>
            <person name="Bowler C."/>
            <person name="Green B.R."/>
            <person name="Martinez D."/>
            <person name="Putnam N.H."/>
            <person name="Zhou S."/>
            <person name="Allen A.E."/>
            <person name="Apt K.E."/>
            <person name="Bechner M."/>
            <person name="Brzezinski M.A."/>
            <person name="Chaal B.K."/>
            <person name="Chiovitti A."/>
            <person name="Davis A.K."/>
            <person name="Demarest M.S."/>
            <person name="Detter J.C."/>
            <person name="Glavina T."/>
            <person name="Goodstein D."/>
            <person name="Hadi M.Z."/>
            <person name="Hellsten U."/>
            <person name="Hildebrand M."/>
            <person name="Jenkins B.D."/>
            <person name="Jurka J."/>
            <person name="Kapitonov V.V."/>
            <person name="Kroger N."/>
            <person name="Lau W.W."/>
            <person name="Lane T.W."/>
            <person name="Larimer F.W."/>
            <person name="Lippmeier J.C."/>
            <person name="Lucas S."/>
            <person name="Medina M."/>
            <person name="Montsant A."/>
            <person name="Obornik M."/>
            <person name="Parker M.S."/>
            <person name="Palenik B."/>
            <person name="Pazour G.J."/>
            <person name="Richardson P.M."/>
            <person name="Rynearson T.A."/>
            <person name="Saito M.A."/>
            <person name="Schwartz D.C."/>
            <person name="Thamatrakoln K."/>
            <person name="Valentin K."/>
            <person name="Vardi A."/>
            <person name="Wilkerson F.P."/>
            <person name="Rokhsar D.S."/>
        </authorList>
    </citation>
    <scope>NUCLEOTIDE SEQUENCE [LARGE SCALE GENOMIC DNA]</scope>
    <source>
        <strain evidence="2 3">CCMP1335</strain>
    </source>
</reference>
<evidence type="ECO:0000256" key="1">
    <source>
        <dbReference type="SAM" id="MobiDB-lite"/>
    </source>
</evidence>
<dbReference type="EMBL" id="CP001160">
    <property type="protein sequence ID" value="ACI64679.1"/>
    <property type="molecule type" value="Genomic_DNA"/>
</dbReference>
<evidence type="ECO:0000313" key="2">
    <source>
        <dbReference type="EMBL" id="ACI64679.1"/>
    </source>
</evidence>
<evidence type="ECO:0000313" key="3">
    <source>
        <dbReference type="Proteomes" id="UP000001449"/>
    </source>
</evidence>
<feature type="region of interest" description="Disordered" evidence="1">
    <location>
        <begin position="479"/>
        <end position="501"/>
    </location>
</feature>
<dbReference type="GeneID" id="7447173"/>
<sequence>MLLSRTLPPTRRIGVGIVSHQIAKSSVIGGNDSFVSHHRQRHQHHATSISHDDLLGRHRPFSTSNITKSPPKNELKRHKLHIGFASLANTLPFSSPETSSTDEHPSSSMDPRASIMLTALRGGVSSLDCPAPPLMDGDASSFEKESCWRSNRQAEVQMANALDEAWGVLMEEDDGEAMRALHGNADGDDGAAVTISTRLGYRSAAVLSDETGSGYENDVQEKEGAFTWDARVGVLHPGVDASEAKDGEAKAPVALVHNLSQEYVLHSLQTSPLVERYKLDNTTGNAKKIQLISLAHNPETQIAAYLLSNQEEQKSTLLQRARDHMKQCLTSAFIGYEIAVKDGLIDGYGVDSNGLSLPTDHDMSLEWRDILECAVDAFIEVNGGNVGGKCSLKVVRLPGNLLERRGLEVAKEICSFFGDCGDETNSSLQEEGLPSFTDDQNDPNVQQKRRLRKMRNILPTSLKVHVTRPLTAYPFGGTGWEPTSSPGLTENSGAPPSFLQGKGTDGKIIDKTHPIRLLDYQIESGSIGQSPQLDWTNYHYNHHGPRPSAYQPILNAALSHFDAESILEASRERELTVEERETLDGCKLLRDMIHDLDASLDTMKSFAAYEKYLVNVAVPLIYGSFEELDEESAGVLQLFFRVHGMAVRMTVARWTRDMLLGGWKRANDGLKGDVCPKTLDKDQEKKVAKLWKALGFGFTGGYDVPEDVVLQEFALKYLLEEDSVRGVVIGCSRPEHVLEAMRAADASGSDGS</sequence>
<dbReference type="Proteomes" id="UP000001449">
    <property type="component" value="Chromosome 7"/>
</dbReference>
<keyword evidence="3" id="KW-1185">Reference proteome</keyword>
<feature type="compositionally biased region" description="Polar residues" evidence="1">
    <location>
        <begin position="481"/>
        <end position="494"/>
    </location>
</feature>
<dbReference type="OMA" id="TTIMINA"/>